<dbReference type="GO" id="GO:0005524">
    <property type="term" value="F:ATP binding"/>
    <property type="evidence" value="ECO:0007669"/>
    <property type="project" value="UniProtKB-KW"/>
</dbReference>
<evidence type="ECO:0000259" key="23">
    <source>
        <dbReference type="PROSITE" id="PS51327"/>
    </source>
</evidence>
<dbReference type="Gramene" id="ERN10341">
    <property type="protein sequence ID" value="ERN10341"/>
    <property type="gene ID" value="AMTR_s00026p00051870"/>
</dbReference>
<dbReference type="PANTHER" id="PTHR14950">
    <property type="entry name" value="DICER-RELATED"/>
    <property type="match status" value="1"/>
</dbReference>
<dbReference type="Pfam" id="PF00035">
    <property type="entry name" value="dsrm"/>
    <property type="match status" value="1"/>
</dbReference>
<reference evidence="25" key="1">
    <citation type="journal article" date="2013" name="Science">
        <title>The Amborella genome and the evolution of flowering plants.</title>
        <authorList>
            <consortium name="Amborella Genome Project"/>
        </authorList>
    </citation>
    <scope>NUCLEOTIDE SEQUENCE [LARGE SCALE GENOMIC DNA]</scope>
</reference>
<dbReference type="SMART" id="SM00490">
    <property type="entry name" value="HELICc"/>
    <property type="match status" value="1"/>
</dbReference>
<evidence type="ECO:0000256" key="15">
    <source>
        <dbReference type="ARBA" id="ARBA00023211"/>
    </source>
</evidence>
<dbReference type="CDD" id="cd00593">
    <property type="entry name" value="RIBOc"/>
    <property type="match status" value="2"/>
</dbReference>
<dbReference type="GO" id="GO:0005737">
    <property type="term" value="C:cytoplasm"/>
    <property type="evidence" value="ECO:0000318"/>
    <property type="project" value="GO_Central"/>
</dbReference>
<dbReference type="FunFam" id="3.40.50.300:FF:000420">
    <property type="entry name" value="Endoribonuclease dicer-like 1"/>
    <property type="match status" value="1"/>
</dbReference>
<evidence type="ECO:0000256" key="7">
    <source>
        <dbReference type="ARBA" id="ARBA00022741"/>
    </source>
</evidence>
<evidence type="ECO:0000256" key="18">
    <source>
        <dbReference type="PROSITE-ProRule" id="PRU00657"/>
    </source>
</evidence>
<dbReference type="GO" id="GO:0006364">
    <property type="term" value="P:rRNA processing"/>
    <property type="evidence" value="ECO:0007669"/>
    <property type="project" value="InterPro"/>
</dbReference>
<dbReference type="InterPro" id="IPR001650">
    <property type="entry name" value="Helicase_C-like"/>
</dbReference>
<dbReference type="InterPro" id="IPR003100">
    <property type="entry name" value="PAZ_dom"/>
</dbReference>
<dbReference type="SMART" id="SM00535">
    <property type="entry name" value="RIBOc"/>
    <property type="match status" value="2"/>
</dbReference>
<dbReference type="GO" id="GO:0003723">
    <property type="term" value="F:RNA binding"/>
    <property type="evidence" value="ECO:0000318"/>
    <property type="project" value="GO_Central"/>
</dbReference>
<comment type="cofactor">
    <cofactor evidence="1">
        <name>Mn(2+)</name>
        <dbReference type="ChEBI" id="CHEBI:29035"/>
    </cofactor>
</comment>
<dbReference type="eggNOG" id="KOG0701">
    <property type="taxonomic scope" value="Eukaryota"/>
</dbReference>
<accession>W1PRK2</accession>
<keyword evidence="12" id="KW-0460">Magnesium</keyword>
<evidence type="ECO:0000256" key="8">
    <source>
        <dbReference type="ARBA" id="ARBA00022759"/>
    </source>
</evidence>
<feature type="domain" description="RNase III" evidence="20">
    <location>
        <begin position="925"/>
        <end position="1069"/>
    </location>
</feature>
<keyword evidence="25" id="KW-1185">Reference proteome</keyword>
<dbReference type="Gene3D" id="2.170.260.10">
    <property type="entry name" value="paz domain"/>
    <property type="match status" value="1"/>
</dbReference>
<evidence type="ECO:0000256" key="12">
    <source>
        <dbReference type="ARBA" id="ARBA00022842"/>
    </source>
</evidence>
<dbReference type="SUPFAM" id="SSF101690">
    <property type="entry name" value="PAZ domain"/>
    <property type="match status" value="1"/>
</dbReference>
<evidence type="ECO:0008006" key="26">
    <source>
        <dbReference type="Google" id="ProtNLM"/>
    </source>
</evidence>
<evidence type="ECO:0000256" key="14">
    <source>
        <dbReference type="ARBA" id="ARBA00023158"/>
    </source>
</evidence>
<dbReference type="Gene3D" id="3.30.160.20">
    <property type="match status" value="2"/>
</dbReference>
<proteinExistence type="inferred from homology"/>
<keyword evidence="7" id="KW-0547">Nucleotide-binding</keyword>
<dbReference type="SUPFAM" id="SSF69065">
    <property type="entry name" value="RNase III domain-like"/>
    <property type="match status" value="2"/>
</dbReference>
<dbReference type="Proteomes" id="UP000017836">
    <property type="component" value="Unassembled WGS sequence"/>
</dbReference>
<evidence type="ECO:0000256" key="13">
    <source>
        <dbReference type="ARBA" id="ARBA00022884"/>
    </source>
</evidence>
<dbReference type="GO" id="GO:0004386">
    <property type="term" value="F:helicase activity"/>
    <property type="evidence" value="ECO:0007669"/>
    <property type="project" value="UniProtKB-KW"/>
</dbReference>
<dbReference type="Pfam" id="PF00271">
    <property type="entry name" value="Helicase_C"/>
    <property type="match status" value="1"/>
</dbReference>
<evidence type="ECO:0000259" key="20">
    <source>
        <dbReference type="PROSITE" id="PS50142"/>
    </source>
</evidence>
<dbReference type="CDD" id="cd18802">
    <property type="entry name" value="SF2_C_dicer"/>
    <property type="match status" value="1"/>
</dbReference>
<evidence type="ECO:0000256" key="3">
    <source>
        <dbReference type="ARBA" id="ARBA00004123"/>
    </source>
</evidence>
<gene>
    <name evidence="24" type="ORF">AMTR_s00026p00051870</name>
</gene>
<dbReference type="HAMAP" id="MF_00104">
    <property type="entry name" value="RNase_III"/>
    <property type="match status" value="1"/>
</dbReference>
<evidence type="ECO:0000256" key="10">
    <source>
        <dbReference type="ARBA" id="ARBA00022806"/>
    </source>
</evidence>
<evidence type="ECO:0000256" key="11">
    <source>
        <dbReference type="ARBA" id="ARBA00022840"/>
    </source>
</evidence>
<feature type="domain" description="Dicer dsRNA-binding fold" evidence="23">
    <location>
        <begin position="294"/>
        <end position="384"/>
    </location>
</feature>
<keyword evidence="15" id="KW-0464">Manganese</keyword>
<dbReference type="GO" id="GO:0005634">
    <property type="term" value="C:nucleus"/>
    <property type="evidence" value="ECO:0000318"/>
    <property type="project" value="GO_Central"/>
</dbReference>
<dbReference type="PROSITE" id="PS51327">
    <property type="entry name" value="DICER_DSRBF"/>
    <property type="match status" value="1"/>
</dbReference>
<dbReference type="Pfam" id="PF03368">
    <property type="entry name" value="Dicer_dimer"/>
    <property type="match status" value="1"/>
</dbReference>
<dbReference type="EMBL" id="KI392852">
    <property type="protein sequence ID" value="ERN10341.1"/>
    <property type="molecule type" value="Genomic_DNA"/>
</dbReference>
<dbReference type="Pfam" id="PF14709">
    <property type="entry name" value="DND1_DSRM"/>
    <property type="match status" value="1"/>
</dbReference>
<organism evidence="24 25">
    <name type="scientific">Amborella trichopoda</name>
    <dbReference type="NCBI Taxonomy" id="13333"/>
    <lineage>
        <taxon>Eukaryota</taxon>
        <taxon>Viridiplantae</taxon>
        <taxon>Streptophyta</taxon>
        <taxon>Embryophyta</taxon>
        <taxon>Tracheophyta</taxon>
        <taxon>Spermatophyta</taxon>
        <taxon>Magnoliopsida</taxon>
        <taxon>Amborellales</taxon>
        <taxon>Amborellaceae</taxon>
        <taxon>Amborella</taxon>
    </lineage>
</organism>
<dbReference type="OMA" id="LWCLEHT"/>
<name>W1PRK2_AMBTC</name>
<dbReference type="FunFam" id="1.10.1520.10:FF:000004">
    <property type="entry name" value="Endoribonuclease dicer-like 1"/>
    <property type="match status" value="1"/>
</dbReference>
<dbReference type="HOGENOM" id="CLU_000907_4_5_1"/>
<keyword evidence="8" id="KW-0255">Endonuclease</keyword>
<keyword evidence="9" id="KW-0378">Hydrolase</keyword>
<dbReference type="SMART" id="SM00358">
    <property type="entry name" value="DSRM"/>
    <property type="match status" value="2"/>
</dbReference>
<dbReference type="Pfam" id="PF02170">
    <property type="entry name" value="PAZ"/>
    <property type="match status" value="1"/>
</dbReference>
<comment type="similarity">
    <text evidence="17">Belongs to the helicase family. Dicer subfamily.</text>
</comment>
<dbReference type="InterPro" id="IPR000999">
    <property type="entry name" value="RNase_III_dom"/>
</dbReference>
<feature type="domain" description="RNase III" evidence="20">
    <location>
        <begin position="714"/>
        <end position="884"/>
    </location>
</feature>
<dbReference type="InterPro" id="IPR011907">
    <property type="entry name" value="RNase_III"/>
</dbReference>
<comment type="cofactor">
    <cofactor evidence="2">
        <name>Mg(2+)</name>
        <dbReference type="ChEBI" id="CHEBI:18420"/>
    </cofactor>
</comment>
<dbReference type="InterPro" id="IPR036389">
    <property type="entry name" value="RNase_III_sf"/>
</dbReference>
<evidence type="ECO:0000256" key="5">
    <source>
        <dbReference type="ARBA" id="ARBA00022723"/>
    </source>
</evidence>
<evidence type="ECO:0000313" key="24">
    <source>
        <dbReference type="EMBL" id="ERN10341.1"/>
    </source>
</evidence>
<dbReference type="PANTHER" id="PTHR14950:SF15">
    <property type="entry name" value="DICER-LIKE PROTEIN 4"/>
    <property type="match status" value="1"/>
</dbReference>
<dbReference type="PROSITE" id="PS50142">
    <property type="entry name" value="RNASE_3_2"/>
    <property type="match status" value="2"/>
</dbReference>
<dbReference type="PROSITE" id="PS00517">
    <property type="entry name" value="RNASE_3_1"/>
    <property type="match status" value="1"/>
</dbReference>
<evidence type="ECO:0000256" key="2">
    <source>
        <dbReference type="ARBA" id="ARBA00001946"/>
    </source>
</evidence>
<dbReference type="Gene3D" id="1.10.1520.10">
    <property type="entry name" value="Ribonuclease III domain"/>
    <property type="match status" value="2"/>
</dbReference>
<keyword evidence="5" id="KW-0479">Metal-binding</keyword>
<dbReference type="GO" id="GO:0030422">
    <property type="term" value="P:siRNA processing"/>
    <property type="evidence" value="ECO:0000318"/>
    <property type="project" value="GO_Central"/>
</dbReference>
<dbReference type="SUPFAM" id="SSF52540">
    <property type="entry name" value="P-loop containing nucleoside triphosphate hydrolases"/>
    <property type="match status" value="1"/>
</dbReference>
<dbReference type="PROSITE" id="PS50821">
    <property type="entry name" value="PAZ"/>
    <property type="match status" value="1"/>
</dbReference>
<keyword evidence="14" id="KW-0943">RNA-mediated gene silencing</keyword>
<dbReference type="InterPro" id="IPR036085">
    <property type="entry name" value="PAZ_dom_sf"/>
</dbReference>
<dbReference type="SMART" id="SM00949">
    <property type="entry name" value="PAZ"/>
    <property type="match status" value="1"/>
</dbReference>
<dbReference type="PROSITE" id="PS51194">
    <property type="entry name" value="HELICASE_CTER"/>
    <property type="match status" value="1"/>
</dbReference>
<evidence type="ECO:0000256" key="16">
    <source>
        <dbReference type="ARBA" id="ARBA00023242"/>
    </source>
</evidence>
<dbReference type="FunFam" id="3.30.160.380:FF:000001">
    <property type="entry name" value="Endoribonuclease dicer-like 1"/>
    <property type="match status" value="1"/>
</dbReference>
<keyword evidence="6" id="KW-0677">Repeat</keyword>
<dbReference type="Gene3D" id="3.30.160.380">
    <property type="entry name" value="Dicer dimerisation domain"/>
    <property type="match status" value="1"/>
</dbReference>
<evidence type="ECO:0000256" key="17">
    <source>
        <dbReference type="ARBA" id="ARBA00035116"/>
    </source>
</evidence>
<evidence type="ECO:0000256" key="1">
    <source>
        <dbReference type="ARBA" id="ARBA00001936"/>
    </source>
</evidence>
<evidence type="ECO:0000256" key="6">
    <source>
        <dbReference type="ARBA" id="ARBA00022737"/>
    </source>
</evidence>
<evidence type="ECO:0000259" key="21">
    <source>
        <dbReference type="PROSITE" id="PS50821"/>
    </source>
</evidence>
<evidence type="ECO:0000256" key="9">
    <source>
        <dbReference type="ARBA" id="ARBA00022801"/>
    </source>
</evidence>
<feature type="domain" description="Helicase C-terminal" evidence="22">
    <location>
        <begin position="119"/>
        <end position="276"/>
    </location>
</feature>
<feature type="domain" description="DRBM" evidence="19">
    <location>
        <begin position="1095"/>
        <end position="1161"/>
    </location>
</feature>
<evidence type="ECO:0000259" key="22">
    <source>
        <dbReference type="PROSITE" id="PS51194"/>
    </source>
</evidence>
<dbReference type="PROSITE" id="PS50137">
    <property type="entry name" value="DS_RBD"/>
    <property type="match status" value="1"/>
</dbReference>
<evidence type="ECO:0000256" key="4">
    <source>
        <dbReference type="ARBA" id="ARBA00022722"/>
    </source>
</evidence>
<evidence type="ECO:0000259" key="19">
    <source>
        <dbReference type="PROSITE" id="PS50137"/>
    </source>
</evidence>
<comment type="subcellular location">
    <subcellularLocation>
        <location evidence="3">Nucleus</location>
    </subcellularLocation>
</comment>
<protein>
    <recommendedName>
        <fullName evidence="26">Dicer-like protein 4</fullName>
    </recommendedName>
</protein>
<keyword evidence="4" id="KW-0540">Nuclease</keyword>
<dbReference type="Pfam" id="PF00636">
    <property type="entry name" value="Ribonuclease_3"/>
    <property type="match status" value="2"/>
</dbReference>
<dbReference type="InterPro" id="IPR027417">
    <property type="entry name" value="P-loop_NTPase"/>
</dbReference>
<dbReference type="GO" id="GO:0046872">
    <property type="term" value="F:metal ion binding"/>
    <property type="evidence" value="ECO:0007669"/>
    <property type="project" value="UniProtKB-KW"/>
</dbReference>
<keyword evidence="16" id="KW-0539">Nucleus</keyword>
<evidence type="ECO:0000313" key="25">
    <source>
        <dbReference type="Proteomes" id="UP000017836"/>
    </source>
</evidence>
<dbReference type="SUPFAM" id="SSF54768">
    <property type="entry name" value="dsRNA-binding domain-like"/>
    <property type="match status" value="2"/>
</dbReference>
<dbReference type="Gene3D" id="3.40.50.300">
    <property type="entry name" value="P-loop containing nucleotide triphosphate hydrolases"/>
    <property type="match status" value="1"/>
</dbReference>
<keyword evidence="11" id="KW-0067">ATP-binding</keyword>
<dbReference type="GO" id="GO:0004525">
    <property type="term" value="F:ribonuclease III activity"/>
    <property type="evidence" value="ECO:0000318"/>
    <property type="project" value="GO_Central"/>
</dbReference>
<dbReference type="InterPro" id="IPR014720">
    <property type="entry name" value="dsRBD_dom"/>
</dbReference>
<dbReference type="STRING" id="13333.W1PRK2"/>
<dbReference type="InterPro" id="IPR038248">
    <property type="entry name" value="Dicer_dimer_sf"/>
</dbReference>
<dbReference type="InterPro" id="IPR005034">
    <property type="entry name" value="Dicer_dimerisation"/>
</dbReference>
<feature type="domain" description="PAZ" evidence="21">
    <location>
        <begin position="561"/>
        <end position="687"/>
    </location>
</feature>
<keyword evidence="10" id="KW-0347">Helicase</keyword>
<sequence>MSSALGSRESRFCKRSPSKGGDLSYYASYPFELVTIIVTSTVMAAHILLSGDHSELAAALDMDTSTDENCVANLYLREASLVLNDALWKDDTKSGAFVPEALEEPFLSRKLLVLIGILSSYRLREDVKCIIFVKQIITARSLAHLLGNIKCLGFWKCEYLVGFRSGLKTMSRKKMNSIVENFRVGKINLLIATNVAEEGLDIQTCCLVVRYDMPETVASFIQSRGRARMQQSEYAFLVESGNDAQMNLINHFIAGEEHMNQEIIKRSSEDAFADTEDTTFKVESTGASISTACSVSLIYHYCSRLLHDEYFTSVPHFYYNDDNRGVICRVVLPPSAPCHSIDSAPCPSREDAKRAACLKACIELHKMGALTDYLLPHQLDEVKESSYLQTSGLKNSEDEISRGELHEMLVPAALRTPLVNEHHATFNFYLVQFVPVPEDRDYKTFGLFAPLRLPEEAETMQLDLHLAHGRIVKASLVHSGVVEFHERQIIDARNFQEMYLKILLDRTEFMLDYIPLGKKDEPPLTSSTFYLLLPLEKLLSEDRFTIDWTTIRDCLSSPAFRASRDIIENTQLHVGETLELIDGPINVNYITKSLVFTPRTKLFFFVTEILHGVSATSRMESYKDITYAEYYKGKFGISLQYEQPLLKAKQLFICRNLLHNRLLENSEARGLKEHFVELPPELCSLKIINFSKDIGSSLSLLPSLMHRLEGLLVAVELKEKLSASFSEGSQITAHRVLEAITSEKCMERFSLERLEILGDAYLKYAVSRHLFLSCRGFDEGQLTKKRSSIVNNAHLYNLAIRSNLQAYIRDECFEPSNFLAVGRPCTNICNEDTINHIHFPHGEEVKADVNLIDVKCSKSHHWLHRKTVADVVEAMIGAFLVECGYKGASSFLRWIGIPVDSGFSHVSNASISTKSNAVVPESFDISGIESSLGYRFRHKYLLVQAFVHPSYNKYSGGCYQRLEFLGDAVLDYMITSYLYSAFPDLKPGQLTDLRSMMVNNNSFARIAVHRQFHLYLISDSKSLSEDVKKFATYVKSPATERALSDEPKCPKVLGDLVESCFGAILLDCGFDLAQVWKLMLSFLDPIVSLSSLQLSPIRELQELCQTESFNLSFHSTKENKIYTVEAKVLSSDRCFIGQGVNPSQRIAKRSAAENALLKLKAEGFLHKAKSMGEILRTCRKQEPDLIGHDGTLAFADESIIPPEDRESNEEQEAYAYLEAVNWSTSYSLNELDASSSESNDILCRNLKLPLYSSFDQTSYDEVSEESSSHSENSLTDYKSTSSAISQLYEICTMNFWNPPSFTCCKDEGPDHMKMFTYKVEFKVEGSLTSIVECFGQPRRTKKAAAEDSAQGAIWLLRHQGYIVSGGSVGIA</sequence>
<keyword evidence="13 18" id="KW-0694">RNA-binding</keyword>